<dbReference type="GO" id="GO:0003700">
    <property type="term" value="F:DNA-binding transcription factor activity"/>
    <property type="evidence" value="ECO:0007669"/>
    <property type="project" value="TreeGrafter"/>
</dbReference>
<keyword evidence="2" id="KW-0805">Transcription regulation</keyword>
<evidence type="ECO:0000259" key="7">
    <source>
        <dbReference type="PROSITE" id="PS50943"/>
    </source>
</evidence>
<accession>A0A2H1IHS0</accession>
<dbReference type="SMART" id="SM00530">
    <property type="entry name" value="HTH_XRE"/>
    <property type="match status" value="1"/>
</dbReference>
<feature type="DNA-binding region" description="H-T-H motif" evidence="5">
    <location>
        <begin position="189"/>
        <end position="208"/>
    </location>
</feature>
<dbReference type="SUPFAM" id="SSF48498">
    <property type="entry name" value="Tetracyclin repressor-like, C-terminal domain"/>
    <property type="match status" value="1"/>
</dbReference>
<dbReference type="AlphaFoldDB" id="A0A2H1IHS0"/>
<evidence type="ECO:0000313" key="10">
    <source>
        <dbReference type="Proteomes" id="UP000234498"/>
    </source>
</evidence>
<feature type="compositionally biased region" description="Polar residues" evidence="6">
    <location>
        <begin position="149"/>
        <end position="158"/>
    </location>
</feature>
<protein>
    <submittedName>
        <fullName evidence="9">Transcriptional regulator, TetR family</fullName>
    </submittedName>
</protein>
<feature type="domain" description="HTH tetR-type" evidence="8">
    <location>
        <begin position="166"/>
        <end position="226"/>
    </location>
</feature>
<dbReference type="CDD" id="cd00093">
    <property type="entry name" value="HTH_XRE"/>
    <property type="match status" value="1"/>
</dbReference>
<evidence type="ECO:0000256" key="4">
    <source>
        <dbReference type="ARBA" id="ARBA00023163"/>
    </source>
</evidence>
<evidence type="ECO:0000256" key="1">
    <source>
        <dbReference type="ARBA" id="ARBA00022491"/>
    </source>
</evidence>
<evidence type="ECO:0000313" key="9">
    <source>
        <dbReference type="EMBL" id="SMX74745.1"/>
    </source>
</evidence>
<keyword evidence="4" id="KW-0804">Transcription</keyword>
<feature type="region of interest" description="Disordered" evidence="6">
    <location>
        <begin position="138"/>
        <end position="158"/>
    </location>
</feature>
<evidence type="ECO:0000259" key="8">
    <source>
        <dbReference type="PROSITE" id="PS50977"/>
    </source>
</evidence>
<dbReference type="SUPFAM" id="SSF46689">
    <property type="entry name" value="Homeodomain-like"/>
    <property type="match status" value="1"/>
</dbReference>
<dbReference type="GO" id="GO:0000976">
    <property type="term" value="F:transcription cis-regulatory region binding"/>
    <property type="evidence" value="ECO:0007669"/>
    <property type="project" value="TreeGrafter"/>
</dbReference>
<dbReference type="PRINTS" id="PR00455">
    <property type="entry name" value="HTHTETR"/>
</dbReference>
<dbReference type="InterPro" id="IPR050109">
    <property type="entry name" value="HTH-type_TetR-like_transc_reg"/>
</dbReference>
<evidence type="ECO:0000256" key="5">
    <source>
        <dbReference type="PROSITE-ProRule" id="PRU00335"/>
    </source>
</evidence>
<dbReference type="Gene3D" id="1.10.260.40">
    <property type="entry name" value="lambda repressor-like DNA-binding domains"/>
    <property type="match status" value="1"/>
</dbReference>
<dbReference type="Pfam" id="PF13977">
    <property type="entry name" value="TetR_C_6"/>
    <property type="match status" value="1"/>
</dbReference>
<dbReference type="Pfam" id="PF00440">
    <property type="entry name" value="TetR_N"/>
    <property type="match status" value="1"/>
</dbReference>
<dbReference type="InterPro" id="IPR036271">
    <property type="entry name" value="Tet_transcr_reg_TetR-rel_C_sf"/>
</dbReference>
<dbReference type="InterPro" id="IPR039538">
    <property type="entry name" value="BetI_C"/>
</dbReference>
<organism evidence="9 10">
    <name type="scientific">Brevibacterium linens</name>
    <dbReference type="NCBI Taxonomy" id="1703"/>
    <lineage>
        <taxon>Bacteria</taxon>
        <taxon>Bacillati</taxon>
        <taxon>Actinomycetota</taxon>
        <taxon>Actinomycetes</taxon>
        <taxon>Micrococcales</taxon>
        <taxon>Brevibacteriaceae</taxon>
        <taxon>Brevibacterium</taxon>
    </lineage>
</organism>
<dbReference type="InterPro" id="IPR010982">
    <property type="entry name" value="Lambda_DNA-bd_dom_sf"/>
</dbReference>
<keyword evidence="3 5" id="KW-0238">DNA-binding</keyword>
<dbReference type="SUPFAM" id="SSF47413">
    <property type="entry name" value="lambda repressor-like DNA-binding domains"/>
    <property type="match status" value="1"/>
</dbReference>
<dbReference type="PANTHER" id="PTHR30055:SF234">
    <property type="entry name" value="HTH-TYPE TRANSCRIPTIONAL REGULATOR BETI"/>
    <property type="match status" value="1"/>
</dbReference>
<evidence type="ECO:0000256" key="3">
    <source>
        <dbReference type="ARBA" id="ARBA00023125"/>
    </source>
</evidence>
<dbReference type="InterPro" id="IPR001387">
    <property type="entry name" value="Cro/C1-type_HTH"/>
</dbReference>
<dbReference type="PANTHER" id="PTHR30055">
    <property type="entry name" value="HTH-TYPE TRANSCRIPTIONAL REGULATOR RUTR"/>
    <property type="match status" value="1"/>
</dbReference>
<dbReference type="InterPro" id="IPR009057">
    <property type="entry name" value="Homeodomain-like_sf"/>
</dbReference>
<keyword evidence="1" id="KW-0678">Repressor</keyword>
<feature type="region of interest" description="Disordered" evidence="6">
    <location>
        <begin position="357"/>
        <end position="378"/>
    </location>
</feature>
<proteinExistence type="predicted"/>
<dbReference type="Gene3D" id="1.10.357.10">
    <property type="entry name" value="Tetracycline Repressor, domain 2"/>
    <property type="match status" value="1"/>
</dbReference>
<gene>
    <name evidence="9" type="ORF">BLIN101_01224</name>
</gene>
<dbReference type="Proteomes" id="UP000234498">
    <property type="component" value="Unassembled WGS sequence"/>
</dbReference>
<evidence type="ECO:0000256" key="6">
    <source>
        <dbReference type="SAM" id="MobiDB-lite"/>
    </source>
</evidence>
<sequence length="378" mass="40920">MIVESTGHCWCADNNEISGPEQPLNALLIKTPVSLAKIATAGHTIKVVKTSDGADSAQTTLVTRVRTAINDAGINHSEVARQIGIDASKLSKSLAGTRKFWVEEISLIAELTGVTTDWLTTGSSARRPRRRMVADLPLPTSDALDAQPDDSTLPTTPATEWMSKGTRNRLKIIAAAWRLYADLGIDKVRTEDVADAAGVTASAVNYHFRTKDQLLQAALRYSLDIIAETRHLNDASDPISVLRHFARLHAGVDSKIRRVWSIWLQCWARASTDEGARANLTAVYDEWLDMITAVIDAGQRSGAIRTGDSALMVKALAIFIDGLGVARTTEHMTITDDEALTMLEDYLAAHILADTRTPKSERAAAAGGPEPTSQEEGT</sequence>
<dbReference type="EMBL" id="FXZA01000003">
    <property type="protein sequence ID" value="SMX74745.1"/>
    <property type="molecule type" value="Genomic_DNA"/>
</dbReference>
<dbReference type="InterPro" id="IPR001647">
    <property type="entry name" value="HTH_TetR"/>
</dbReference>
<dbReference type="PROSITE" id="PS50943">
    <property type="entry name" value="HTH_CROC1"/>
    <property type="match status" value="1"/>
</dbReference>
<dbReference type="PROSITE" id="PS50977">
    <property type="entry name" value="HTH_TETR_2"/>
    <property type="match status" value="1"/>
</dbReference>
<name>A0A2H1IHS0_BRELN</name>
<evidence type="ECO:0000256" key="2">
    <source>
        <dbReference type="ARBA" id="ARBA00023015"/>
    </source>
</evidence>
<reference evidence="9 10" key="1">
    <citation type="submission" date="2017-03" db="EMBL/GenBank/DDBJ databases">
        <authorList>
            <person name="Afonso C.L."/>
            <person name="Miller P.J."/>
            <person name="Scott M.A."/>
            <person name="Spackman E."/>
            <person name="Goraichik I."/>
            <person name="Dimitrov K.M."/>
            <person name="Suarez D.L."/>
            <person name="Swayne D.E."/>
        </authorList>
    </citation>
    <scope>NUCLEOTIDE SEQUENCE [LARGE SCALE GENOMIC DNA]</scope>
    <source>
        <strain evidence="9 10">Mu101</strain>
    </source>
</reference>
<feature type="domain" description="HTH cro/C1-type" evidence="7">
    <location>
        <begin position="65"/>
        <end position="119"/>
    </location>
</feature>